<organism evidence="8 9">
    <name type="scientific">Flavobacterium aquidurense</name>
    <dbReference type="NCBI Taxonomy" id="362413"/>
    <lineage>
        <taxon>Bacteria</taxon>
        <taxon>Pseudomonadati</taxon>
        <taxon>Bacteroidota</taxon>
        <taxon>Flavobacteriia</taxon>
        <taxon>Flavobacteriales</taxon>
        <taxon>Flavobacteriaceae</taxon>
        <taxon>Flavobacterium</taxon>
    </lineage>
</organism>
<dbReference type="SUPFAM" id="SSF55874">
    <property type="entry name" value="ATPase domain of HSP90 chaperone/DNA topoisomerase II/histidine kinase"/>
    <property type="match status" value="1"/>
</dbReference>
<dbReference type="OrthoDB" id="9760839at2"/>
<dbReference type="EC" id="2.7.13.3" evidence="2"/>
<keyword evidence="4 8" id="KW-0418">Kinase</keyword>
<dbReference type="AlphaFoldDB" id="A0A0Q0S7M3"/>
<dbReference type="EMBL" id="JRLF01000012">
    <property type="protein sequence ID" value="KQB39605.1"/>
    <property type="molecule type" value="Genomic_DNA"/>
</dbReference>
<evidence type="ECO:0000256" key="2">
    <source>
        <dbReference type="ARBA" id="ARBA00012438"/>
    </source>
</evidence>
<evidence type="ECO:0000313" key="8">
    <source>
        <dbReference type="EMBL" id="KQB39605.1"/>
    </source>
</evidence>
<keyword evidence="6" id="KW-0812">Transmembrane</keyword>
<protein>
    <recommendedName>
        <fullName evidence="2">histidine kinase</fullName>
        <ecNumber evidence="2">2.7.13.3</ecNumber>
    </recommendedName>
</protein>
<dbReference type="InterPro" id="IPR036890">
    <property type="entry name" value="HATPase_C_sf"/>
</dbReference>
<dbReference type="Pfam" id="PF02518">
    <property type="entry name" value="HATPase_c"/>
    <property type="match status" value="1"/>
</dbReference>
<dbReference type="InterPro" id="IPR005467">
    <property type="entry name" value="His_kinase_dom"/>
</dbReference>
<dbReference type="STRING" id="362413.RC62_1291"/>
<dbReference type="GO" id="GO:0000160">
    <property type="term" value="P:phosphorelay signal transduction system"/>
    <property type="evidence" value="ECO:0007669"/>
    <property type="project" value="UniProtKB-KW"/>
</dbReference>
<dbReference type="PATRIC" id="fig|362413.3.peg.1262"/>
<dbReference type="RefSeq" id="WP_055096195.1">
    <property type="nucleotide sequence ID" value="NZ_JRLF01000012.1"/>
</dbReference>
<dbReference type="CDD" id="cd16917">
    <property type="entry name" value="HATPase_UhpB-NarQ-NarX-like"/>
    <property type="match status" value="1"/>
</dbReference>
<name>A0A0Q0S7M3_9FLAO</name>
<accession>A0A0Q0S7M3</accession>
<evidence type="ECO:0000256" key="6">
    <source>
        <dbReference type="SAM" id="Phobius"/>
    </source>
</evidence>
<keyword evidence="3" id="KW-0808">Transferase</keyword>
<feature type="domain" description="Histidine kinase" evidence="7">
    <location>
        <begin position="222"/>
        <end position="308"/>
    </location>
</feature>
<keyword evidence="6" id="KW-0472">Membrane</keyword>
<dbReference type="SMART" id="SM00387">
    <property type="entry name" value="HATPase_c"/>
    <property type="match status" value="1"/>
</dbReference>
<evidence type="ECO:0000313" key="9">
    <source>
        <dbReference type="Proteomes" id="UP000050443"/>
    </source>
</evidence>
<sequence length="308" mass="35158">MALIRVFIAFIFFTSIGGNTILSQQKSLVNTHESSITIQENLKKTTEAKIQKTEQLHNKKIVSLSIVIIIILCFLFYFFYQNNKLKQKIKRKDTKQKILLNIINAGIDSNEIERKKIASFLHDNINSLLSSVGLHLNTFTAQNNIKSEEIQKAKTILQEAHDLLRDMSHDLIPALLVRFGLIFALEDLCEKNSNSSINFAFSSKIPTDKRYTEKFEMKVYFIVSELFSNIIKHSGAKKAHILLEEKENKFCIIINDDGKGFKTEKLNESEGFGLNQIRARIKKYKGSLSIVSKANEGTLIKIKIPLPH</sequence>
<dbReference type="PROSITE" id="PS50109">
    <property type="entry name" value="HIS_KIN"/>
    <property type="match status" value="1"/>
</dbReference>
<dbReference type="Gene3D" id="3.30.565.10">
    <property type="entry name" value="Histidine kinase-like ATPase, C-terminal domain"/>
    <property type="match status" value="1"/>
</dbReference>
<gene>
    <name evidence="8" type="ORF">RC62_1291</name>
</gene>
<dbReference type="Gene3D" id="1.20.5.1930">
    <property type="match status" value="1"/>
</dbReference>
<evidence type="ECO:0000256" key="4">
    <source>
        <dbReference type="ARBA" id="ARBA00022777"/>
    </source>
</evidence>
<keyword evidence="6" id="KW-1133">Transmembrane helix</keyword>
<comment type="caution">
    <text evidence="8">The sequence shown here is derived from an EMBL/GenBank/DDBJ whole genome shotgun (WGS) entry which is preliminary data.</text>
</comment>
<dbReference type="PANTHER" id="PTHR24421:SF10">
    <property type="entry name" value="NITRATE_NITRITE SENSOR PROTEIN NARQ"/>
    <property type="match status" value="1"/>
</dbReference>
<dbReference type="Proteomes" id="UP000050443">
    <property type="component" value="Unassembled WGS sequence"/>
</dbReference>
<dbReference type="InterPro" id="IPR003594">
    <property type="entry name" value="HATPase_dom"/>
</dbReference>
<evidence type="ECO:0000256" key="3">
    <source>
        <dbReference type="ARBA" id="ARBA00022679"/>
    </source>
</evidence>
<dbReference type="GO" id="GO:0004673">
    <property type="term" value="F:protein histidine kinase activity"/>
    <property type="evidence" value="ECO:0007669"/>
    <property type="project" value="UniProtKB-EC"/>
</dbReference>
<dbReference type="PANTHER" id="PTHR24421">
    <property type="entry name" value="NITRATE/NITRITE SENSOR PROTEIN NARX-RELATED"/>
    <property type="match status" value="1"/>
</dbReference>
<evidence type="ECO:0000256" key="1">
    <source>
        <dbReference type="ARBA" id="ARBA00000085"/>
    </source>
</evidence>
<keyword evidence="5" id="KW-0902">Two-component regulatory system</keyword>
<evidence type="ECO:0000256" key="5">
    <source>
        <dbReference type="ARBA" id="ARBA00023012"/>
    </source>
</evidence>
<evidence type="ECO:0000259" key="7">
    <source>
        <dbReference type="PROSITE" id="PS50109"/>
    </source>
</evidence>
<dbReference type="InterPro" id="IPR004358">
    <property type="entry name" value="Sig_transdc_His_kin-like_C"/>
</dbReference>
<comment type="catalytic activity">
    <reaction evidence="1">
        <text>ATP + protein L-histidine = ADP + protein N-phospho-L-histidine.</text>
        <dbReference type="EC" id="2.7.13.3"/>
    </reaction>
</comment>
<reference evidence="8 9" key="1">
    <citation type="submission" date="2014-09" db="EMBL/GenBank/DDBJ databases">
        <title>Genome sequence of Flavobacterium aquidurense RC62.</title>
        <authorList>
            <person name="Kim J.F."/>
            <person name="Kwak M.-J."/>
        </authorList>
    </citation>
    <scope>NUCLEOTIDE SEQUENCE [LARGE SCALE GENOMIC DNA]</scope>
    <source>
        <strain evidence="8 9">RC62</strain>
    </source>
</reference>
<proteinExistence type="predicted"/>
<dbReference type="InterPro" id="IPR050482">
    <property type="entry name" value="Sensor_HK_TwoCompSys"/>
</dbReference>
<dbReference type="PRINTS" id="PR00344">
    <property type="entry name" value="BCTRLSENSOR"/>
</dbReference>
<feature type="transmembrane region" description="Helical" evidence="6">
    <location>
        <begin position="61"/>
        <end position="80"/>
    </location>
</feature>